<name>A0A6P1VY27_9BACT</name>
<keyword evidence="1" id="KW-0732">Signal</keyword>
<keyword evidence="3" id="KW-1185">Reference proteome</keyword>
<feature type="signal peptide" evidence="1">
    <location>
        <begin position="1"/>
        <end position="19"/>
    </location>
</feature>
<dbReference type="EMBL" id="CP045997">
    <property type="protein sequence ID" value="QHV97218.1"/>
    <property type="molecule type" value="Genomic_DNA"/>
</dbReference>
<dbReference type="RefSeq" id="WP_162387627.1">
    <property type="nucleotide sequence ID" value="NZ_CP045997.1"/>
</dbReference>
<sequence>MKNVFLIGLLFLFSWPLRAQQQLPKSAISIAVEANHVGSSEPGQSTTFKYSLIRTQEVKSSRWNYEVSLGYIDHYLRENFLPFDYFYKGTRSQRMAGDLSFLFNLVKTEKHAFQVGAGPSIWYQRNGIISDLTGISNGQQIEKVTFTRTYQGEFNAGINLKTNYYYSITPKLIAGIRVGVSTNFLTPDVRTSLLGTLSSAGISIGYRF</sequence>
<evidence type="ECO:0008006" key="4">
    <source>
        <dbReference type="Google" id="ProtNLM"/>
    </source>
</evidence>
<proteinExistence type="predicted"/>
<evidence type="ECO:0000256" key="1">
    <source>
        <dbReference type="SAM" id="SignalP"/>
    </source>
</evidence>
<dbReference type="Proteomes" id="UP000464577">
    <property type="component" value="Chromosome"/>
</dbReference>
<reference evidence="2 3" key="1">
    <citation type="submission" date="2019-11" db="EMBL/GenBank/DDBJ databases">
        <title>Spirosoma endbachense sp. nov., isolated from a natural salt meadow.</title>
        <authorList>
            <person name="Rojas J."/>
            <person name="Ambika Manirajan B."/>
            <person name="Ratering S."/>
            <person name="Suarez C."/>
            <person name="Geissler-Plaum R."/>
            <person name="Schnell S."/>
        </authorList>
    </citation>
    <scope>NUCLEOTIDE SEQUENCE [LARGE SCALE GENOMIC DNA]</scope>
    <source>
        <strain evidence="2 3">I-24</strain>
    </source>
</reference>
<feature type="chain" id="PRO_5026893195" description="DUF3575 domain-containing protein" evidence="1">
    <location>
        <begin position="20"/>
        <end position="208"/>
    </location>
</feature>
<evidence type="ECO:0000313" key="2">
    <source>
        <dbReference type="EMBL" id="QHV97218.1"/>
    </source>
</evidence>
<accession>A0A6P1VY27</accession>
<evidence type="ECO:0000313" key="3">
    <source>
        <dbReference type="Proteomes" id="UP000464577"/>
    </source>
</evidence>
<dbReference type="KEGG" id="senf:GJR95_20380"/>
<organism evidence="2 3">
    <name type="scientific">Spirosoma endbachense</name>
    <dbReference type="NCBI Taxonomy" id="2666025"/>
    <lineage>
        <taxon>Bacteria</taxon>
        <taxon>Pseudomonadati</taxon>
        <taxon>Bacteroidota</taxon>
        <taxon>Cytophagia</taxon>
        <taxon>Cytophagales</taxon>
        <taxon>Cytophagaceae</taxon>
        <taxon>Spirosoma</taxon>
    </lineage>
</organism>
<dbReference type="AlphaFoldDB" id="A0A6P1VY27"/>
<gene>
    <name evidence="2" type="ORF">GJR95_20380</name>
</gene>
<protein>
    <recommendedName>
        <fullName evidence="4">DUF3575 domain-containing protein</fullName>
    </recommendedName>
</protein>